<evidence type="ECO:0000313" key="3">
    <source>
        <dbReference type="EMBL" id="KAG5605739.1"/>
    </source>
</evidence>
<accession>A0A9J5YYH7</accession>
<evidence type="ECO:0000256" key="1">
    <source>
        <dbReference type="SAM" id="Phobius"/>
    </source>
</evidence>
<keyword evidence="1" id="KW-0812">Transmembrane</keyword>
<dbReference type="EMBL" id="JACXVP010000005">
    <property type="protein sequence ID" value="KAG5605739.1"/>
    <property type="molecule type" value="Genomic_DNA"/>
</dbReference>
<organism evidence="3 4">
    <name type="scientific">Solanum commersonii</name>
    <name type="common">Commerson's wild potato</name>
    <name type="synonym">Commerson's nightshade</name>
    <dbReference type="NCBI Taxonomy" id="4109"/>
    <lineage>
        <taxon>Eukaryota</taxon>
        <taxon>Viridiplantae</taxon>
        <taxon>Streptophyta</taxon>
        <taxon>Embryophyta</taxon>
        <taxon>Tracheophyta</taxon>
        <taxon>Spermatophyta</taxon>
        <taxon>Magnoliopsida</taxon>
        <taxon>eudicotyledons</taxon>
        <taxon>Gunneridae</taxon>
        <taxon>Pentapetalae</taxon>
        <taxon>asterids</taxon>
        <taxon>lamiids</taxon>
        <taxon>Solanales</taxon>
        <taxon>Solanaceae</taxon>
        <taxon>Solanoideae</taxon>
        <taxon>Solaneae</taxon>
        <taxon>Solanum</taxon>
    </lineage>
</organism>
<keyword evidence="1" id="KW-1133">Transmembrane helix</keyword>
<dbReference type="Proteomes" id="UP000824120">
    <property type="component" value="Chromosome 5"/>
</dbReference>
<dbReference type="InterPro" id="IPR046796">
    <property type="entry name" value="Transposase_32_dom"/>
</dbReference>
<evidence type="ECO:0000313" key="4">
    <source>
        <dbReference type="Proteomes" id="UP000824120"/>
    </source>
</evidence>
<name>A0A9J5YYH7_SOLCO</name>
<sequence>MVDRYVNEVRLQSQFPMIYTTVNNLGLRFIFGLSHLRPLKSNKSVLVRGRDVKFTARILNEFLGTPNCDNDDFNRLKDKPPYRDIRHTLCGVESTASVLLPAKHVTEVMRDRVVLVYMLMKGLSINVGAILRQNMMKFRKEVLDLTVAFHLDLIGKIVDVTRTKALDTSHGLVLSAQERQARDNSVMDMMFGMAELQLQIGGRPSATFLCRTGPAFLEPLDNDEAVDEEMYEEDGDVDDEVNALMA</sequence>
<feature type="transmembrane region" description="Helical" evidence="1">
    <location>
        <begin position="114"/>
        <end position="131"/>
    </location>
</feature>
<dbReference type="Pfam" id="PF20167">
    <property type="entry name" value="Transposase_32"/>
    <property type="match status" value="1"/>
</dbReference>
<evidence type="ECO:0000259" key="2">
    <source>
        <dbReference type="Pfam" id="PF20167"/>
    </source>
</evidence>
<comment type="caution">
    <text evidence="3">The sequence shown here is derived from an EMBL/GenBank/DDBJ whole genome shotgun (WGS) entry which is preliminary data.</text>
</comment>
<protein>
    <recommendedName>
        <fullName evidence="2">Putative plant transposon protein domain-containing protein</fullName>
    </recommendedName>
</protein>
<proteinExistence type="predicted"/>
<feature type="domain" description="Putative plant transposon protein" evidence="2">
    <location>
        <begin position="36"/>
        <end position="154"/>
    </location>
</feature>
<keyword evidence="4" id="KW-1185">Reference proteome</keyword>
<keyword evidence="1" id="KW-0472">Membrane</keyword>
<gene>
    <name evidence="3" type="ORF">H5410_027231</name>
</gene>
<reference evidence="3 4" key="1">
    <citation type="submission" date="2020-09" db="EMBL/GenBank/DDBJ databases">
        <title>De no assembly of potato wild relative species, Solanum commersonii.</title>
        <authorList>
            <person name="Cho K."/>
        </authorList>
    </citation>
    <scope>NUCLEOTIDE SEQUENCE [LARGE SCALE GENOMIC DNA]</scope>
    <source>
        <strain evidence="3">LZ3.2</strain>
        <tissue evidence="3">Leaf</tissue>
    </source>
</reference>
<dbReference type="AlphaFoldDB" id="A0A9J5YYH7"/>
<dbReference type="OrthoDB" id="1436833at2759"/>